<dbReference type="Proteomes" id="UP000223472">
    <property type="component" value="Unassembled WGS sequence"/>
</dbReference>
<reference evidence="6 7" key="2">
    <citation type="submission" date="2017-09" db="EMBL/GenBank/DDBJ databases">
        <title>Large-scale bioinformatics analysis of Bacillus genomes uncovers conserved roles of natural products in bacterial physiology.</title>
        <authorList>
            <consortium name="Agbiome Team Llc"/>
            <person name="Bleich R.M."/>
            <person name="Grubbs K.J."/>
            <person name="Santa Maria K.C."/>
            <person name="Allen S.E."/>
            <person name="Farag S."/>
            <person name="Shank E.A."/>
            <person name="Bowers A."/>
        </authorList>
    </citation>
    <scope>NUCLEOTIDE SEQUENCE [LARGE SCALE GENOMIC DNA]</scope>
    <source>
        <strain evidence="3 7">AFS065610</strain>
        <strain evidence="2 6">AFS098222</strain>
    </source>
</reference>
<organism evidence="3 7">
    <name type="scientific">Bacillus wiedmannii</name>
    <dbReference type="NCBI Taxonomy" id="1890302"/>
    <lineage>
        <taxon>Bacteria</taxon>
        <taxon>Bacillati</taxon>
        <taxon>Bacillota</taxon>
        <taxon>Bacilli</taxon>
        <taxon>Bacillales</taxon>
        <taxon>Bacillaceae</taxon>
        <taxon>Bacillus</taxon>
        <taxon>Bacillus cereus group</taxon>
    </lineage>
</organism>
<name>A0A1A9PSP9_9BACI</name>
<keyword evidence="1" id="KW-1133">Transmembrane helix</keyword>
<evidence type="ECO:0000313" key="4">
    <source>
        <dbReference type="EMBL" id="SCC24071.1"/>
    </source>
</evidence>
<feature type="transmembrane region" description="Helical" evidence="1">
    <location>
        <begin position="28"/>
        <end position="46"/>
    </location>
</feature>
<dbReference type="Proteomes" id="UP000220111">
    <property type="component" value="Unassembled WGS sequence"/>
</dbReference>
<accession>A0A1A9PSP9</accession>
<dbReference type="RefSeq" id="WP_001288566.1">
    <property type="nucleotide sequence ID" value="NZ_CP133557.1"/>
</dbReference>
<dbReference type="EMBL" id="NVIY01000017">
    <property type="protein sequence ID" value="PGD36209.1"/>
    <property type="molecule type" value="Genomic_DNA"/>
</dbReference>
<gene>
    <name evidence="4" type="ORF">BC10311_02150</name>
    <name evidence="3" type="ORF">COM27_12475</name>
    <name evidence="2" type="ORF">COO17_20960</name>
</gene>
<dbReference type="Pfam" id="PF10852">
    <property type="entry name" value="DUF2651"/>
    <property type="match status" value="1"/>
</dbReference>
<feature type="transmembrane region" description="Helical" evidence="1">
    <location>
        <begin position="52"/>
        <end position="74"/>
    </location>
</feature>
<protein>
    <submittedName>
        <fullName evidence="3">DUF2651 domain-containing protein</fullName>
    </submittedName>
</protein>
<keyword evidence="1" id="KW-0472">Membrane</keyword>
<evidence type="ECO:0000313" key="3">
    <source>
        <dbReference type="EMBL" id="PGD36209.1"/>
    </source>
</evidence>
<evidence type="ECO:0000256" key="1">
    <source>
        <dbReference type="SAM" id="Phobius"/>
    </source>
</evidence>
<keyword evidence="1" id="KW-0812">Transmembrane</keyword>
<proteinExistence type="predicted"/>
<dbReference type="Proteomes" id="UP000195728">
    <property type="component" value="Unassembled WGS sequence"/>
</dbReference>
<feature type="transmembrane region" description="Helical" evidence="1">
    <location>
        <begin position="5"/>
        <end position="21"/>
    </location>
</feature>
<sequence>MSEFIFIFCIYPLLICIFSIAGTYKLGAFYVMPMVIFLIFLMLNVTLYDPSFFFWVGMYTIFSFITSYITLLFVRGYTAVESER</sequence>
<evidence type="ECO:0000313" key="5">
    <source>
        <dbReference type="Proteomes" id="UP000195728"/>
    </source>
</evidence>
<dbReference type="AlphaFoldDB" id="A0A1A9PSP9"/>
<dbReference type="EMBL" id="NVPQ01000066">
    <property type="protein sequence ID" value="PDY38593.1"/>
    <property type="molecule type" value="Genomic_DNA"/>
</dbReference>
<evidence type="ECO:0000313" key="2">
    <source>
        <dbReference type="EMBL" id="PDY38593.1"/>
    </source>
</evidence>
<comment type="caution">
    <text evidence="3">The sequence shown here is derived from an EMBL/GenBank/DDBJ whole genome shotgun (WGS) entry which is preliminary data.</text>
</comment>
<evidence type="ECO:0000313" key="7">
    <source>
        <dbReference type="Proteomes" id="UP000223472"/>
    </source>
</evidence>
<accession>J9AKZ9</accession>
<dbReference type="InterPro" id="IPR020258">
    <property type="entry name" value="Uncharacterised_YbeF"/>
</dbReference>
<dbReference type="EMBL" id="FMBG01000012">
    <property type="protein sequence ID" value="SCC24071.1"/>
    <property type="molecule type" value="Genomic_DNA"/>
</dbReference>
<reference evidence="4 5" key="1">
    <citation type="submission" date="2016-08" db="EMBL/GenBank/DDBJ databases">
        <authorList>
            <person name="Loux V."/>
            <person name="Rue O."/>
        </authorList>
    </citation>
    <scope>NUCLEOTIDE SEQUENCE [LARGE SCALE GENOMIC DNA]</scope>
    <source>
        <strain evidence="4 5">WSBC_10311</strain>
    </source>
</reference>
<evidence type="ECO:0000313" key="6">
    <source>
        <dbReference type="Proteomes" id="UP000220111"/>
    </source>
</evidence>